<evidence type="ECO:0000256" key="2">
    <source>
        <dbReference type="ARBA" id="ARBA00023015"/>
    </source>
</evidence>
<evidence type="ECO:0000256" key="3">
    <source>
        <dbReference type="ARBA" id="ARBA00023163"/>
    </source>
</evidence>
<gene>
    <name evidence="7" type="ORF">CIPAW_14G005700</name>
</gene>
<comment type="caution">
    <text evidence="7">The sequence shown here is derived from an EMBL/GenBank/DDBJ whole genome shotgun (WGS) entry which is preliminary data.</text>
</comment>
<dbReference type="Proteomes" id="UP000811609">
    <property type="component" value="Chromosome 14"/>
</dbReference>
<keyword evidence="4" id="KW-0539">Nucleus</keyword>
<dbReference type="PANTHER" id="PTHR31636">
    <property type="entry name" value="OSJNBA0084A10.13 PROTEIN-RELATED"/>
    <property type="match status" value="1"/>
</dbReference>
<name>A0A8T1NHB1_CARIL</name>
<evidence type="ECO:0000256" key="6">
    <source>
        <dbReference type="SAM" id="MobiDB-lite"/>
    </source>
</evidence>
<comment type="caution">
    <text evidence="5">Lacks conserved residue(s) required for the propagation of feature annotation.</text>
</comment>
<protein>
    <recommendedName>
        <fullName evidence="9">Scarecrow-like protein 3</fullName>
    </recommendedName>
</protein>
<feature type="region of interest" description="SAW" evidence="5">
    <location>
        <begin position="391"/>
        <end position="465"/>
    </location>
</feature>
<keyword evidence="3" id="KW-0804">Transcription</keyword>
<evidence type="ECO:0008006" key="9">
    <source>
        <dbReference type="Google" id="ProtNLM"/>
    </source>
</evidence>
<comment type="similarity">
    <text evidence="5">Belongs to the GRAS family.</text>
</comment>
<evidence type="ECO:0000313" key="7">
    <source>
        <dbReference type="EMBL" id="KAG6628307.1"/>
    </source>
</evidence>
<dbReference type="Pfam" id="PF03514">
    <property type="entry name" value="GRAS"/>
    <property type="match status" value="1"/>
</dbReference>
<reference evidence="7" key="1">
    <citation type="submission" date="2020-12" db="EMBL/GenBank/DDBJ databases">
        <title>WGS assembly of Carya illinoinensis cv. Pawnee.</title>
        <authorList>
            <person name="Platts A."/>
            <person name="Shu S."/>
            <person name="Wright S."/>
            <person name="Barry K."/>
            <person name="Edger P."/>
            <person name="Pires J.C."/>
            <person name="Schmutz J."/>
        </authorList>
    </citation>
    <scope>NUCLEOTIDE SEQUENCE</scope>
    <source>
        <tissue evidence="7">Leaf</tissue>
    </source>
</reference>
<evidence type="ECO:0000256" key="1">
    <source>
        <dbReference type="ARBA" id="ARBA00004123"/>
    </source>
</evidence>
<dbReference type="AlphaFoldDB" id="A0A8T1NHB1"/>
<feature type="region of interest" description="Leucine repeat II (LRII)" evidence="5">
    <location>
        <begin position="206"/>
        <end position="238"/>
    </location>
</feature>
<proteinExistence type="inferred from homology"/>
<keyword evidence="8" id="KW-1185">Reference proteome</keyword>
<feature type="region of interest" description="Disordered" evidence="6">
    <location>
        <begin position="1"/>
        <end position="22"/>
    </location>
</feature>
<dbReference type="PROSITE" id="PS50985">
    <property type="entry name" value="GRAS"/>
    <property type="match status" value="1"/>
</dbReference>
<comment type="subcellular location">
    <subcellularLocation>
        <location evidence="1">Nucleus</location>
    </subcellularLocation>
</comment>
<evidence type="ECO:0000256" key="4">
    <source>
        <dbReference type="ARBA" id="ARBA00023242"/>
    </source>
</evidence>
<feature type="short sequence motif" description="LXXLL motif" evidence="5">
    <location>
        <begin position="255"/>
        <end position="259"/>
    </location>
</feature>
<accession>A0A8T1NHB1</accession>
<evidence type="ECO:0000313" key="8">
    <source>
        <dbReference type="Proteomes" id="UP000811609"/>
    </source>
</evidence>
<organism evidence="7 8">
    <name type="scientific">Carya illinoinensis</name>
    <name type="common">Pecan</name>
    <dbReference type="NCBI Taxonomy" id="32201"/>
    <lineage>
        <taxon>Eukaryota</taxon>
        <taxon>Viridiplantae</taxon>
        <taxon>Streptophyta</taxon>
        <taxon>Embryophyta</taxon>
        <taxon>Tracheophyta</taxon>
        <taxon>Spermatophyta</taxon>
        <taxon>Magnoliopsida</taxon>
        <taxon>eudicotyledons</taxon>
        <taxon>Gunneridae</taxon>
        <taxon>Pentapetalae</taxon>
        <taxon>rosids</taxon>
        <taxon>fabids</taxon>
        <taxon>Fagales</taxon>
        <taxon>Juglandaceae</taxon>
        <taxon>Carya</taxon>
    </lineage>
</organism>
<keyword evidence="2" id="KW-0805">Transcription regulation</keyword>
<dbReference type="GO" id="GO:0005634">
    <property type="term" value="C:nucleus"/>
    <property type="evidence" value="ECO:0007669"/>
    <property type="project" value="UniProtKB-SubCell"/>
</dbReference>
<sequence length="467" mass="52865">MRVRSQLDMAGAEHGSSQTSSSLIPWTSLSTVLGPPYRWLKELKTEERGLYLIHLLRACAYHVAAGNIENADIGLEHSSHLASRDGDSMQRIAAYFTEALADKLLKVSRPRLSKALNSTRILSPYEKNEVQKFFFDICPFLKVAYLITIEAILEAMDGEKMAHIIDLCSFEPAQWIHLLRTISARPEGAPHLRITGIHEDKEVLDKMALELTGEAEKLVIPFQFNPVLGKLENLNLESSGIRTGEAVAVSAVLQLHTLLATDEELLTRNSPSVEKNLQTHFHMDQHTLREFLEKDPINVYVASPDSALSLSASPKMGSFLNSLWSLSPKLMVITEQEANHHGFTFMERANGTLDYYAALFDCLESTGSREPKKQQQVEKMLFAEEIKNIIACEGAERKERHEKLDKWVLRLELAGFGKVPFSYHGRLQGRVLLQKYDHGYNIKEENGRLVICWHDRSLFSISGWRRN</sequence>
<dbReference type="InterPro" id="IPR005202">
    <property type="entry name" value="TF_GRAS"/>
</dbReference>
<dbReference type="EMBL" id="CM031822">
    <property type="protein sequence ID" value="KAG6628307.1"/>
    <property type="molecule type" value="Genomic_DNA"/>
</dbReference>
<evidence type="ECO:0000256" key="5">
    <source>
        <dbReference type="PROSITE-ProRule" id="PRU01191"/>
    </source>
</evidence>